<accession>A0A6C0B9L1</accession>
<sequence length="142" mass="16620">MSTRVPVIPTRTLGKLPSTYQSSIQLSKDSLLFEFASTIQYGPQIISLAVPPYRHAFLIDIQSRKILVSDWNGQDKDSDSNWQEYYAFLHLLHKKYNKPIEFYNVDKQLWEDAMYTQTIFSGGGCAHYIYEWTKKYYPAYTV</sequence>
<dbReference type="AlphaFoldDB" id="A0A6C0B9L1"/>
<evidence type="ECO:0000313" key="1">
    <source>
        <dbReference type="EMBL" id="QHS88188.1"/>
    </source>
</evidence>
<protein>
    <submittedName>
        <fullName evidence="1">Uncharacterized protein</fullName>
    </submittedName>
</protein>
<proteinExistence type="predicted"/>
<name>A0A6C0B9L1_9ZZZZ</name>
<reference evidence="1" key="1">
    <citation type="journal article" date="2020" name="Nature">
        <title>Giant virus diversity and host interactions through global metagenomics.</title>
        <authorList>
            <person name="Schulz F."/>
            <person name="Roux S."/>
            <person name="Paez-Espino D."/>
            <person name="Jungbluth S."/>
            <person name="Walsh D.A."/>
            <person name="Denef V.J."/>
            <person name="McMahon K.D."/>
            <person name="Konstantinidis K.T."/>
            <person name="Eloe-Fadrosh E.A."/>
            <person name="Kyrpides N.C."/>
            <person name="Woyke T."/>
        </authorList>
    </citation>
    <scope>NUCLEOTIDE SEQUENCE</scope>
    <source>
        <strain evidence="1">GVMAG-M-3300010158-55</strain>
    </source>
</reference>
<organism evidence="1">
    <name type="scientific">viral metagenome</name>
    <dbReference type="NCBI Taxonomy" id="1070528"/>
    <lineage>
        <taxon>unclassified sequences</taxon>
        <taxon>metagenomes</taxon>
        <taxon>organismal metagenomes</taxon>
    </lineage>
</organism>
<dbReference type="EMBL" id="MN739094">
    <property type="protein sequence ID" value="QHS88188.1"/>
    <property type="molecule type" value="Genomic_DNA"/>
</dbReference>